<gene>
    <name evidence="2" type="ordered locus">Os07g0523200</name>
    <name evidence="2" type="ORF">OSNPB_070523200</name>
</gene>
<keyword evidence="3" id="KW-1185">Reference proteome</keyword>
<accession>A0A0N7KNJ9</accession>
<dbReference type="Gramene" id="Os07t0523200-00">
    <property type="protein sequence ID" value="Os07t0523200-00"/>
    <property type="gene ID" value="Os07g0523200"/>
</dbReference>
<reference evidence="2 3" key="3">
    <citation type="journal article" date="2013" name="Rice">
        <title>Improvement of the Oryza sativa Nipponbare reference genome using next generation sequence and optical map data.</title>
        <authorList>
            <person name="Kawahara Y."/>
            <person name="de la Bastide M."/>
            <person name="Hamilton J.P."/>
            <person name="Kanamori H."/>
            <person name="McCombie W.R."/>
            <person name="Ouyang S."/>
            <person name="Schwartz D.C."/>
            <person name="Tanaka T."/>
            <person name="Wu J."/>
            <person name="Zhou S."/>
            <person name="Childs K.L."/>
            <person name="Davidson R.M."/>
            <person name="Lin H."/>
            <person name="Quesada-Ocampo L."/>
            <person name="Vaillancourt B."/>
            <person name="Sakai H."/>
            <person name="Lee S.S."/>
            <person name="Kim J."/>
            <person name="Numa H."/>
            <person name="Itoh T."/>
            <person name="Buell C.R."/>
            <person name="Matsumoto T."/>
        </authorList>
    </citation>
    <scope>NUCLEOTIDE SEQUENCE [LARGE SCALE GENOMIC DNA]</scope>
    <source>
        <strain evidence="3">cv. Nipponbare</strain>
    </source>
</reference>
<reference evidence="2 3" key="2">
    <citation type="journal article" date="2013" name="Plant Cell Physiol.">
        <title>Rice Annotation Project Database (RAP-DB): an integrative and interactive database for rice genomics.</title>
        <authorList>
            <person name="Sakai H."/>
            <person name="Lee S.S."/>
            <person name="Tanaka T."/>
            <person name="Numa H."/>
            <person name="Kim J."/>
            <person name="Kawahara Y."/>
            <person name="Wakimoto H."/>
            <person name="Yang C.C."/>
            <person name="Iwamoto M."/>
            <person name="Abe T."/>
            <person name="Yamada Y."/>
            <person name="Muto A."/>
            <person name="Inokuchi H."/>
            <person name="Ikemura T."/>
            <person name="Matsumoto T."/>
            <person name="Sasaki T."/>
            <person name="Itoh T."/>
        </authorList>
    </citation>
    <scope>NUCLEOTIDE SEQUENCE [LARGE SCALE GENOMIC DNA]</scope>
    <source>
        <strain evidence="3">cv. Nipponbare</strain>
    </source>
</reference>
<dbReference type="InParanoid" id="A0A0N7KNJ9"/>
<feature type="region of interest" description="Disordered" evidence="1">
    <location>
        <begin position="1"/>
        <end position="47"/>
    </location>
</feature>
<proteinExistence type="predicted"/>
<dbReference type="AlphaFoldDB" id="A0A0N7KNJ9"/>
<reference evidence="3" key="1">
    <citation type="journal article" date="2005" name="Nature">
        <title>The map-based sequence of the rice genome.</title>
        <authorList>
            <consortium name="International rice genome sequencing project (IRGSP)"/>
            <person name="Matsumoto T."/>
            <person name="Wu J."/>
            <person name="Kanamori H."/>
            <person name="Katayose Y."/>
            <person name="Fujisawa M."/>
            <person name="Namiki N."/>
            <person name="Mizuno H."/>
            <person name="Yamamoto K."/>
            <person name="Antonio B.A."/>
            <person name="Baba T."/>
            <person name="Sakata K."/>
            <person name="Nagamura Y."/>
            <person name="Aoki H."/>
            <person name="Arikawa K."/>
            <person name="Arita K."/>
            <person name="Bito T."/>
            <person name="Chiden Y."/>
            <person name="Fujitsuka N."/>
            <person name="Fukunaka R."/>
            <person name="Hamada M."/>
            <person name="Harada C."/>
            <person name="Hayashi A."/>
            <person name="Hijishita S."/>
            <person name="Honda M."/>
            <person name="Hosokawa S."/>
            <person name="Ichikawa Y."/>
            <person name="Idonuma A."/>
            <person name="Iijima M."/>
            <person name="Ikeda M."/>
            <person name="Ikeno M."/>
            <person name="Ito K."/>
            <person name="Ito S."/>
            <person name="Ito T."/>
            <person name="Ito Y."/>
            <person name="Ito Y."/>
            <person name="Iwabuchi A."/>
            <person name="Kamiya K."/>
            <person name="Karasawa W."/>
            <person name="Kurita K."/>
            <person name="Katagiri S."/>
            <person name="Kikuta A."/>
            <person name="Kobayashi H."/>
            <person name="Kobayashi N."/>
            <person name="Machita K."/>
            <person name="Maehara T."/>
            <person name="Masukawa M."/>
            <person name="Mizubayashi T."/>
            <person name="Mukai Y."/>
            <person name="Nagasaki H."/>
            <person name="Nagata Y."/>
            <person name="Naito S."/>
            <person name="Nakashima M."/>
            <person name="Nakama Y."/>
            <person name="Nakamichi Y."/>
            <person name="Nakamura M."/>
            <person name="Meguro A."/>
            <person name="Negishi M."/>
            <person name="Ohta I."/>
            <person name="Ohta T."/>
            <person name="Okamoto M."/>
            <person name="Ono N."/>
            <person name="Saji S."/>
            <person name="Sakaguchi M."/>
            <person name="Sakai K."/>
            <person name="Shibata M."/>
            <person name="Shimokawa T."/>
            <person name="Song J."/>
            <person name="Takazaki Y."/>
            <person name="Terasawa K."/>
            <person name="Tsugane M."/>
            <person name="Tsuji K."/>
            <person name="Ueda S."/>
            <person name="Waki K."/>
            <person name="Yamagata H."/>
            <person name="Yamamoto M."/>
            <person name="Yamamoto S."/>
            <person name="Yamane H."/>
            <person name="Yoshiki S."/>
            <person name="Yoshihara R."/>
            <person name="Yukawa K."/>
            <person name="Zhong H."/>
            <person name="Yano M."/>
            <person name="Yuan Q."/>
            <person name="Ouyang S."/>
            <person name="Liu J."/>
            <person name="Jones K.M."/>
            <person name="Gansberger K."/>
            <person name="Moffat K."/>
            <person name="Hill J."/>
            <person name="Bera J."/>
            <person name="Fadrosh D."/>
            <person name="Jin S."/>
            <person name="Johri S."/>
            <person name="Kim M."/>
            <person name="Overton L."/>
            <person name="Reardon M."/>
            <person name="Tsitrin T."/>
            <person name="Vuong H."/>
            <person name="Weaver B."/>
            <person name="Ciecko A."/>
            <person name="Tallon L."/>
            <person name="Jackson J."/>
            <person name="Pai G."/>
            <person name="Aken S.V."/>
            <person name="Utterback T."/>
            <person name="Reidmuller S."/>
            <person name="Feldblyum T."/>
            <person name="Hsiao J."/>
            <person name="Zismann V."/>
            <person name="Iobst S."/>
            <person name="de Vazeille A.R."/>
            <person name="Buell C.R."/>
            <person name="Ying K."/>
            <person name="Li Y."/>
            <person name="Lu T."/>
            <person name="Huang Y."/>
            <person name="Zhao Q."/>
            <person name="Feng Q."/>
            <person name="Zhang L."/>
            <person name="Zhu J."/>
            <person name="Weng Q."/>
            <person name="Mu J."/>
            <person name="Lu Y."/>
            <person name="Fan D."/>
            <person name="Liu Y."/>
            <person name="Guan J."/>
            <person name="Zhang Y."/>
            <person name="Yu S."/>
            <person name="Liu X."/>
            <person name="Zhang Y."/>
            <person name="Hong G."/>
            <person name="Han B."/>
            <person name="Choisne N."/>
            <person name="Demange N."/>
            <person name="Orjeda G."/>
            <person name="Samain S."/>
            <person name="Cattolico L."/>
            <person name="Pelletier E."/>
            <person name="Couloux A."/>
            <person name="Segurens B."/>
            <person name="Wincker P."/>
            <person name="D'Hont A."/>
            <person name="Scarpelli C."/>
            <person name="Weissenbach J."/>
            <person name="Salanoubat M."/>
            <person name="Quetier F."/>
            <person name="Yu Y."/>
            <person name="Kim H.R."/>
            <person name="Rambo T."/>
            <person name="Currie J."/>
            <person name="Collura K."/>
            <person name="Luo M."/>
            <person name="Yang T."/>
            <person name="Ammiraju J.S.S."/>
            <person name="Engler F."/>
            <person name="Soderlund C."/>
            <person name="Wing R.A."/>
            <person name="Palmer L.E."/>
            <person name="de la Bastide M."/>
            <person name="Spiegel L."/>
            <person name="Nascimento L."/>
            <person name="Zutavern T."/>
            <person name="O'Shaughnessy A."/>
            <person name="Dike S."/>
            <person name="Dedhia N."/>
            <person name="Preston R."/>
            <person name="Balija V."/>
            <person name="McCombie W.R."/>
            <person name="Chow T."/>
            <person name="Chen H."/>
            <person name="Chung M."/>
            <person name="Chen C."/>
            <person name="Shaw J."/>
            <person name="Wu H."/>
            <person name="Hsiao K."/>
            <person name="Chao Y."/>
            <person name="Chu M."/>
            <person name="Cheng C."/>
            <person name="Hour A."/>
            <person name="Lee P."/>
            <person name="Lin S."/>
            <person name="Lin Y."/>
            <person name="Liou J."/>
            <person name="Liu S."/>
            <person name="Hsing Y."/>
            <person name="Raghuvanshi S."/>
            <person name="Mohanty A."/>
            <person name="Bharti A.K."/>
            <person name="Gaur A."/>
            <person name="Gupta V."/>
            <person name="Kumar D."/>
            <person name="Ravi V."/>
            <person name="Vij S."/>
            <person name="Kapur A."/>
            <person name="Khurana P."/>
            <person name="Khurana P."/>
            <person name="Khurana J.P."/>
            <person name="Tyagi A.K."/>
            <person name="Gaikwad K."/>
            <person name="Singh A."/>
            <person name="Dalal V."/>
            <person name="Srivastava S."/>
            <person name="Dixit A."/>
            <person name="Pal A.K."/>
            <person name="Ghazi I.A."/>
            <person name="Yadav M."/>
            <person name="Pandit A."/>
            <person name="Bhargava A."/>
            <person name="Sureshbabu K."/>
            <person name="Batra K."/>
            <person name="Sharma T.R."/>
            <person name="Mohapatra T."/>
            <person name="Singh N.K."/>
            <person name="Messing J."/>
            <person name="Nelson A.B."/>
            <person name="Fuks G."/>
            <person name="Kavchok S."/>
            <person name="Keizer G."/>
            <person name="Linton E."/>
            <person name="Llaca V."/>
            <person name="Song R."/>
            <person name="Tanyolac B."/>
            <person name="Young S."/>
            <person name="Ho-Il K."/>
            <person name="Hahn J.H."/>
            <person name="Sangsakoo G."/>
            <person name="Vanavichit A."/>
            <person name="de Mattos Luiz.A.T."/>
            <person name="Zimmer P.D."/>
            <person name="Malone G."/>
            <person name="Dellagostin O."/>
            <person name="de Oliveira A.C."/>
            <person name="Bevan M."/>
            <person name="Bancroft I."/>
            <person name="Minx P."/>
            <person name="Cordum H."/>
            <person name="Wilson R."/>
            <person name="Cheng Z."/>
            <person name="Jin W."/>
            <person name="Jiang J."/>
            <person name="Leong S.A."/>
            <person name="Iwama H."/>
            <person name="Gojobori T."/>
            <person name="Itoh T."/>
            <person name="Niimura Y."/>
            <person name="Fujii Y."/>
            <person name="Habara T."/>
            <person name="Sakai H."/>
            <person name="Sato Y."/>
            <person name="Wilson G."/>
            <person name="Kumar K."/>
            <person name="McCouch S."/>
            <person name="Juretic N."/>
            <person name="Hoen D."/>
            <person name="Wright S."/>
            <person name="Bruskiewich R."/>
            <person name="Bureau T."/>
            <person name="Miyao A."/>
            <person name="Hirochika H."/>
            <person name="Nishikawa T."/>
            <person name="Kadowaki K."/>
            <person name="Sugiura M."/>
            <person name="Burr B."/>
            <person name="Sasaki T."/>
        </authorList>
    </citation>
    <scope>NUCLEOTIDE SEQUENCE [LARGE SCALE GENOMIC DNA]</scope>
    <source>
        <strain evidence="3">cv. Nipponbare</strain>
    </source>
</reference>
<dbReference type="PaxDb" id="39947-A0A0N7KNJ9"/>
<feature type="non-terminal residue" evidence="2">
    <location>
        <position position="1"/>
    </location>
</feature>
<evidence type="ECO:0000313" key="2">
    <source>
        <dbReference type="EMBL" id="BAT01826.1"/>
    </source>
</evidence>
<evidence type="ECO:0000313" key="3">
    <source>
        <dbReference type="Proteomes" id="UP000059680"/>
    </source>
</evidence>
<sequence>PPPPPPFLSPLAAAGARHRSSARPTVRAAARPFLGDATAQREDDDAARDRWGLTSARREASDLAPPWLDL</sequence>
<name>A0A0N7KNJ9_ORYSJ</name>
<dbReference type="EMBL" id="AP014963">
    <property type="protein sequence ID" value="BAT01826.1"/>
    <property type="molecule type" value="Genomic_DNA"/>
</dbReference>
<protein>
    <submittedName>
        <fullName evidence="2">Os07g0523200 protein</fullName>
    </submittedName>
</protein>
<feature type="non-terminal residue" evidence="2">
    <location>
        <position position="70"/>
    </location>
</feature>
<dbReference type="Proteomes" id="UP000059680">
    <property type="component" value="Chromosome 7"/>
</dbReference>
<organism evidence="2 3">
    <name type="scientific">Oryza sativa subsp. japonica</name>
    <name type="common">Rice</name>
    <dbReference type="NCBI Taxonomy" id="39947"/>
    <lineage>
        <taxon>Eukaryota</taxon>
        <taxon>Viridiplantae</taxon>
        <taxon>Streptophyta</taxon>
        <taxon>Embryophyta</taxon>
        <taxon>Tracheophyta</taxon>
        <taxon>Spermatophyta</taxon>
        <taxon>Magnoliopsida</taxon>
        <taxon>Liliopsida</taxon>
        <taxon>Poales</taxon>
        <taxon>Poaceae</taxon>
        <taxon>BOP clade</taxon>
        <taxon>Oryzoideae</taxon>
        <taxon>Oryzeae</taxon>
        <taxon>Oryzinae</taxon>
        <taxon>Oryza</taxon>
        <taxon>Oryza sativa</taxon>
    </lineage>
</organism>
<evidence type="ECO:0000256" key="1">
    <source>
        <dbReference type="SAM" id="MobiDB-lite"/>
    </source>
</evidence>